<name>A0A644Y9Q1_9ZZZZ</name>
<proteinExistence type="predicted"/>
<accession>A0A644Y9Q1</accession>
<gene>
    <name evidence="1" type="ORF">SDC9_71765</name>
</gene>
<sequence length="83" mass="9388">MKLMGDDDDGFPVSLHVAEDRKKLGGLLRSKNGRRFIQNQNIGSPVEHLHDLHRLFFRNGHIVDFFGGVQIKTISGRNLLHLG</sequence>
<organism evidence="1">
    <name type="scientific">bioreactor metagenome</name>
    <dbReference type="NCBI Taxonomy" id="1076179"/>
    <lineage>
        <taxon>unclassified sequences</taxon>
        <taxon>metagenomes</taxon>
        <taxon>ecological metagenomes</taxon>
    </lineage>
</organism>
<reference evidence="1" key="1">
    <citation type="submission" date="2019-08" db="EMBL/GenBank/DDBJ databases">
        <authorList>
            <person name="Kucharzyk K."/>
            <person name="Murdoch R.W."/>
            <person name="Higgins S."/>
            <person name="Loffler F."/>
        </authorList>
    </citation>
    <scope>NUCLEOTIDE SEQUENCE</scope>
</reference>
<dbReference type="EMBL" id="VSSQ01004458">
    <property type="protein sequence ID" value="MPM25275.1"/>
    <property type="molecule type" value="Genomic_DNA"/>
</dbReference>
<evidence type="ECO:0000313" key="1">
    <source>
        <dbReference type="EMBL" id="MPM25275.1"/>
    </source>
</evidence>
<protein>
    <submittedName>
        <fullName evidence="1">Uncharacterized protein</fullName>
    </submittedName>
</protein>
<dbReference type="AlphaFoldDB" id="A0A644Y9Q1"/>
<comment type="caution">
    <text evidence="1">The sequence shown here is derived from an EMBL/GenBank/DDBJ whole genome shotgun (WGS) entry which is preliminary data.</text>
</comment>